<organism evidence="6 7">
    <name type="scientific">Capsicum baccatum</name>
    <name type="common">Peruvian pepper</name>
    <dbReference type="NCBI Taxonomy" id="33114"/>
    <lineage>
        <taxon>Eukaryota</taxon>
        <taxon>Viridiplantae</taxon>
        <taxon>Streptophyta</taxon>
        <taxon>Embryophyta</taxon>
        <taxon>Tracheophyta</taxon>
        <taxon>Spermatophyta</taxon>
        <taxon>Magnoliopsida</taxon>
        <taxon>eudicotyledons</taxon>
        <taxon>Gunneridae</taxon>
        <taxon>Pentapetalae</taxon>
        <taxon>asterids</taxon>
        <taxon>lamiids</taxon>
        <taxon>Solanales</taxon>
        <taxon>Solanaceae</taxon>
        <taxon>Solanoideae</taxon>
        <taxon>Capsiceae</taxon>
        <taxon>Capsicum</taxon>
    </lineage>
</organism>
<evidence type="ECO:0000313" key="6">
    <source>
        <dbReference type="EMBL" id="PHT41993.1"/>
    </source>
</evidence>
<evidence type="ECO:0000256" key="1">
    <source>
        <dbReference type="ARBA" id="ARBA00022884"/>
    </source>
</evidence>
<accession>A0A2G2W9T1</accession>
<dbReference type="STRING" id="33114.A0A2G2W9T1"/>
<evidence type="ECO:0000259" key="5">
    <source>
        <dbReference type="PROSITE" id="PS50961"/>
    </source>
</evidence>
<dbReference type="PANTHER" id="PTHR22792:SF62">
    <property type="entry name" value="LA-RELATED PROTEIN 7"/>
    <property type="match status" value="1"/>
</dbReference>
<feature type="compositionally biased region" description="Acidic residues" evidence="3">
    <location>
        <begin position="321"/>
        <end position="334"/>
    </location>
</feature>
<dbReference type="InterPro" id="IPR009818">
    <property type="entry name" value="PAM2_motif"/>
</dbReference>
<dbReference type="Gene3D" id="3.30.70.330">
    <property type="match status" value="1"/>
</dbReference>
<evidence type="ECO:0000313" key="7">
    <source>
        <dbReference type="Proteomes" id="UP000224567"/>
    </source>
</evidence>
<gene>
    <name evidence="6" type="ORF">CQW23_20847</name>
</gene>
<dbReference type="InterPro" id="IPR000504">
    <property type="entry name" value="RRM_dom"/>
</dbReference>
<evidence type="ECO:0000256" key="2">
    <source>
        <dbReference type="PROSITE-ProRule" id="PRU00332"/>
    </source>
</evidence>
<dbReference type="AlphaFoldDB" id="A0A2G2W9T1"/>
<protein>
    <recommendedName>
        <fullName evidence="8">La-related protein 6C</fullName>
    </recommendedName>
</protein>
<dbReference type="InterPro" id="IPR036388">
    <property type="entry name" value="WH-like_DNA-bd_sf"/>
</dbReference>
<dbReference type="InterPro" id="IPR036390">
    <property type="entry name" value="WH_DNA-bd_sf"/>
</dbReference>
<dbReference type="OrthoDB" id="435402at2759"/>
<evidence type="ECO:0000256" key="3">
    <source>
        <dbReference type="SAM" id="MobiDB-lite"/>
    </source>
</evidence>
<feature type="region of interest" description="Disordered" evidence="3">
    <location>
        <begin position="321"/>
        <end position="354"/>
    </location>
</feature>
<name>A0A2G2W9T1_CAPBA</name>
<dbReference type="InterPro" id="IPR012677">
    <property type="entry name" value="Nucleotide-bd_a/b_plait_sf"/>
</dbReference>
<feature type="region of interest" description="Disordered" evidence="3">
    <location>
        <begin position="380"/>
        <end position="401"/>
    </location>
</feature>
<dbReference type="PROSITE" id="PS50102">
    <property type="entry name" value="RRM"/>
    <property type="match status" value="1"/>
</dbReference>
<evidence type="ECO:0008006" key="8">
    <source>
        <dbReference type="Google" id="ProtNLM"/>
    </source>
</evidence>
<dbReference type="EMBL" id="MLFT02000008">
    <property type="protein sequence ID" value="PHT41993.1"/>
    <property type="molecule type" value="Genomic_DNA"/>
</dbReference>
<dbReference type="InterPro" id="IPR035979">
    <property type="entry name" value="RBD_domain_sf"/>
</dbReference>
<dbReference type="PROSITE" id="PS50961">
    <property type="entry name" value="HTH_LA"/>
    <property type="match status" value="1"/>
</dbReference>
<dbReference type="SMART" id="SM00715">
    <property type="entry name" value="LA"/>
    <property type="match status" value="1"/>
</dbReference>
<feature type="domain" description="HTH La-type RNA-binding" evidence="5">
    <location>
        <begin position="118"/>
        <end position="209"/>
    </location>
</feature>
<dbReference type="InterPro" id="IPR045180">
    <property type="entry name" value="La_dom_prot"/>
</dbReference>
<keyword evidence="7" id="KW-1185">Reference proteome</keyword>
<feature type="domain" description="RRM" evidence="4">
    <location>
        <begin position="216"/>
        <end position="306"/>
    </location>
</feature>
<dbReference type="Proteomes" id="UP000224567">
    <property type="component" value="Unassembled WGS sequence"/>
</dbReference>
<evidence type="ECO:0000259" key="4">
    <source>
        <dbReference type="PROSITE" id="PS50102"/>
    </source>
</evidence>
<keyword evidence="1 2" id="KW-0694">RNA-binding</keyword>
<comment type="caution">
    <text evidence="6">The sequence shown here is derived from an EMBL/GenBank/DDBJ whole genome shotgun (WGS) entry which is preliminary data.</text>
</comment>
<dbReference type="InterPro" id="IPR006630">
    <property type="entry name" value="La_HTH"/>
</dbReference>
<reference evidence="7" key="2">
    <citation type="journal article" date="2017" name="J. Anim. Genet.">
        <title>Multiple reference genome sequences of hot pepper reveal the massive evolution of plant disease resistance genes by retroduplication.</title>
        <authorList>
            <person name="Kim S."/>
            <person name="Park J."/>
            <person name="Yeom S.-I."/>
            <person name="Kim Y.-M."/>
            <person name="Seo E."/>
            <person name="Kim K.-T."/>
            <person name="Kim M.-S."/>
            <person name="Lee J.M."/>
            <person name="Cheong K."/>
            <person name="Shin H.-S."/>
            <person name="Kim S.-B."/>
            <person name="Han K."/>
            <person name="Lee J."/>
            <person name="Park M."/>
            <person name="Lee H.-A."/>
            <person name="Lee H.-Y."/>
            <person name="Lee Y."/>
            <person name="Oh S."/>
            <person name="Lee J.H."/>
            <person name="Choi E."/>
            <person name="Choi E."/>
            <person name="Lee S.E."/>
            <person name="Jeon J."/>
            <person name="Kim H."/>
            <person name="Choi G."/>
            <person name="Song H."/>
            <person name="Lee J."/>
            <person name="Lee S.-C."/>
            <person name="Kwon J.-K."/>
            <person name="Lee H.-Y."/>
            <person name="Koo N."/>
            <person name="Hong Y."/>
            <person name="Kim R.W."/>
            <person name="Kang W.-H."/>
            <person name="Huh J.H."/>
            <person name="Kang B.-C."/>
            <person name="Yang T.-J."/>
            <person name="Lee Y.-H."/>
            <person name="Bennetzen J.L."/>
            <person name="Choi D."/>
        </authorList>
    </citation>
    <scope>NUCLEOTIDE SEQUENCE [LARGE SCALE GENOMIC DNA]</scope>
    <source>
        <strain evidence="7">cv. PBC81</strain>
    </source>
</reference>
<dbReference type="Gene3D" id="1.10.10.10">
    <property type="entry name" value="Winged helix-like DNA-binding domain superfamily/Winged helix DNA-binding domain"/>
    <property type="match status" value="1"/>
</dbReference>
<feature type="region of interest" description="Disordered" evidence="3">
    <location>
        <begin position="622"/>
        <end position="650"/>
    </location>
</feature>
<dbReference type="SUPFAM" id="SSF54928">
    <property type="entry name" value="RNA-binding domain, RBD"/>
    <property type="match status" value="1"/>
</dbReference>
<dbReference type="Pfam" id="PF00076">
    <property type="entry name" value="RRM_1"/>
    <property type="match status" value="1"/>
</dbReference>
<dbReference type="PANTHER" id="PTHR22792">
    <property type="entry name" value="LUPUS LA PROTEIN-RELATED"/>
    <property type="match status" value="1"/>
</dbReference>
<reference evidence="6 7" key="1">
    <citation type="journal article" date="2017" name="Genome Biol.">
        <title>New reference genome sequences of hot pepper reveal the massive evolution of plant disease-resistance genes by retroduplication.</title>
        <authorList>
            <person name="Kim S."/>
            <person name="Park J."/>
            <person name="Yeom S.I."/>
            <person name="Kim Y.M."/>
            <person name="Seo E."/>
            <person name="Kim K.T."/>
            <person name="Kim M.S."/>
            <person name="Lee J.M."/>
            <person name="Cheong K."/>
            <person name="Shin H.S."/>
            <person name="Kim S.B."/>
            <person name="Han K."/>
            <person name="Lee J."/>
            <person name="Park M."/>
            <person name="Lee H.A."/>
            <person name="Lee H.Y."/>
            <person name="Lee Y."/>
            <person name="Oh S."/>
            <person name="Lee J.H."/>
            <person name="Choi E."/>
            <person name="Choi E."/>
            <person name="Lee S.E."/>
            <person name="Jeon J."/>
            <person name="Kim H."/>
            <person name="Choi G."/>
            <person name="Song H."/>
            <person name="Lee J."/>
            <person name="Lee S.C."/>
            <person name="Kwon J.K."/>
            <person name="Lee H.Y."/>
            <person name="Koo N."/>
            <person name="Hong Y."/>
            <person name="Kim R.W."/>
            <person name="Kang W.H."/>
            <person name="Huh J.H."/>
            <person name="Kang B.C."/>
            <person name="Yang T.J."/>
            <person name="Lee Y.H."/>
            <person name="Bennetzen J.L."/>
            <person name="Choi D."/>
        </authorList>
    </citation>
    <scope>NUCLEOTIDE SEQUENCE [LARGE SCALE GENOMIC DNA]</scope>
    <source>
        <strain evidence="7">cv. PBC81</strain>
    </source>
</reference>
<sequence>MAQLQPERVAEECIQETRTIFEAKDVKKTLGSSKINSNNKEDSASFKFNVQAPEFVPRSHSASTTAATTTTTPISSYFYPYFQYLSGGSATSDWLYVGDQDTMSYISNQNFSGMLQKDVLSEEVKNKIIKQVEYQLSDMSLLANENLLRQMNKDLEGFVPISSVSATKKIKSLITNQQTLAHALLSSTKLIVSNDGKKVKRRIPFTEKDKEDLQLRTVVAENLPDDHSHHNIEKIFKVAGSVQTIRVCHPQDPNLSRARGDIGISNKLHALIEFENSEAAERAVEKLNDERNWRKGLRVRLLLRRTPKSVLKSRKSEFDGCFDDDDGLPSEDSDSNNVEEGVGPAKKAWTKGRGKLRMRPQIHGGRGLLAALPQCSSGSGLGEGPVRQVTKGPRMPDGTRECVSVASSDQSRVEDAIFFTLRSVQTLSDPKVVDRIKIKLFGATTSTRKIILKGRLIVVNGAVGGGSGAAVGANDAPLTVFKANHYEYDHTGYTDFTSPSECSACKCQDCRAKHEAVINAINALTASVKELTSKRGLIPSKRILFSSAPLEIRAKRRRRVISKALSGIQKSNIATPLSTCCTEQRTMSKGEQHELKKKKLLLNNIDKILLFLWKYGEQKAQKPYISDNEDPRRAKPNSIAPDEEQLVHTE</sequence>
<dbReference type="SUPFAM" id="SSF46785">
    <property type="entry name" value="Winged helix' DNA-binding domain"/>
    <property type="match status" value="1"/>
</dbReference>
<dbReference type="GO" id="GO:0003723">
    <property type="term" value="F:RNA binding"/>
    <property type="evidence" value="ECO:0007669"/>
    <property type="project" value="UniProtKB-UniRule"/>
</dbReference>
<dbReference type="Pfam" id="PF07145">
    <property type="entry name" value="PAM2"/>
    <property type="match status" value="1"/>
</dbReference>
<dbReference type="Pfam" id="PF05383">
    <property type="entry name" value="La"/>
    <property type="match status" value="1"/>
</dbReference>
<proteinExistence type="predicted"/>